<comment type="caution">
    <text evidence="6">The sequence shown here is derived from an EMBL/GenBank/DDBJ whole genome shotgun (WGS) entry which is preliminary data.</text>
</comment>
<keyword evidence="2" id="KW-0479">Metal-binding</keyword>
<dbReference type="InterPro" id="IPR039650">
    <property type="entry name" value="HdrA-like"/>
</dbReference>
<dbReference type="Gene3D" id="3.50.50.60">
    <property type="entry name" value="FAD/NAD(P)-binding domain"/>
    <property type="match status" value="1"/>
</dbReference>
<dbReference type="GO" id="GO:0051539">
    <property type="term" value="F:4 iron, 4 sulfur cluster binding"/>
    <property type="evidence" value="ECO:0007669"/>
    <property type="project" value="UniProtKB-KW"/>
</dbReference>
<dbReference type="OrthoDB" id="9777740at2"/>
<organism evidence="6 7">
    <name type="scientific">Paenibacillus hemerocallicola</name>
    <dbReference type="NCBI Taxonomy" id="1172614"/>
    <lineage>
        <taxon>Bacteria</taxon>
        <taxon>Bacillati</taxon>
        <taxon>Bacillota</taxon>
        <taxon>Bacilli</taxon>
        <taxon>Bacillales</taxon>
        <taxon>Paenibacillaceae</taxon>
        <taxon>Paenibacillus</taxon>
    </lineage>
</organism>
<dbReference type="PANTHER" id="PTHR43498:SF1">
    <property type="entry name" value="COB--COM HETERODISULFIDE REDUCTASE IRON-SULFUR SUBUNIT A"/>
    <property type="match status" value="1"/>
</dbReference>
<keyword evidence="5" id="KW-0411">Iron-sulfur</keyword>
<dbReference type="SUPFAM" id="SSF51905">
    <property type="entry name" value="FAD/NAD(P)-binding domain"/>
    <property type="match status" value="1"/>
</dbReference>
<reference evidence="6 7" key="1">
    <citation type="submission" date="2019-05" db="EMBL/GenBank/DDBJ databases">
        <title>We sequenced the genome of Paenibacillus hemerocallicola KCTC 33185 for further insight into its adaptation and study the phylogeny of Paenibacillus.</title>
        <authorList>
            <person name="Narsing Rao M.P."/>
        </authorList>
    </citation>
    <scope>NUCLEOTIDE SEQUENCE [LARGE SCALE GENOMIC DNA]</scope>
    <source>
        <strain evidence="6 7">KCTC 33185</strain>
    </source>
</reference>
<evidence type="ECO:0000256" key="3">
    <source>
        <dbReference type="ARBA" id="ARBA00023002"/>
    </source>
</evidence>
<keyword evidence="1" id="KW-0004">4Fe-4S</keyword>
<dbReference type="PANTHER" id="PTHR43498">
    <property type="entry name" value="FERREDOXIN:COB-COM HETERODISULFIDE REDUCTASE SUBUNIT A"/>
    <property type="match status" value="1"/>
</dbReference>
<dbReference type="AlphaFoldDB" id="A0A5C4T5Y9"/>
<dbReference type="Pfam" id="PF12831">
    <property type="entry name" value="FAD_oxidored"/>
    <property type="match status" value="1"/>
</dbReference>
<evidence type="ECO:0000313" key="7">
    <source>
        <dbReference type="Proteomes" id="UP000307943"/>
    </source>
</evidence>
<dbReference type="GO" id="GO:0016491">
    <property type="term" value="F:oxidoreductase activity"/>
    <property type="evidence" value="ECO:0007669"/>
    <property type="project" value="UniProtKB-KW"/>
</dbReference>
<evidence type="ECO:0000256" key="2">
    <source>
        <dbReference type="ARBA" id="ARBA00022723"/>
    </source>
</evidence>
<name>A0A5C4T5Y9_9BACL</name>
<evidence type="ECO:0000313" key="6">
    <source>
        <dbReference type="EMBL" id="TNJ63737.1"/>
    </source>
</evidence>
<keyword evidence="4" id="KW-0408">Iron</keyword>
<accession>A0A5C4T5Y9</accession>
<gene>
    <name evidence="6" type="ORF">FE784_23740</name>
</gene>
<evidence type="ECO:0000256" key="1">
    <source>
        <dbReference type="ARBA" id="ARBA00022485"/>
    </source>
</evidence>
<dbReference type="EMBL" id="VDCQ01000038">
    <property type="protein sequence ID" value="TNJ63737.1"/>
    <property type="molecule type" value="Genomic_DNA"/>
</dbReference>
<sequence length="468" mass="50627">MTTLTNFAETVNVSRKTAIAAEADVLVVGGGPAGIGAAIAAARKGARTVLVERYGFLGGNATASLVGPFMTSFSDDGQTQLIKGVFDELVRRMERLDGAVHPEKVRNLTAYAGYRKHGHDHVTPFDPEVMKLVAMEMMEEAGVRLFLHTFLVDAIREGDRVAGVLIASKSGLQAIRANVVVDCSADGDVAYRAGVPMKTGRASDGLTQPMTLFFRMANIDDDAVDAYRAEHPEEGERLFAGIIDRKRESGEWTVARDKVAMYKTPQDGVWRFNITRIQQLDGTSVEDLTRAELDGRRQVFQLVRFFRDCLPGFERAILIDTAAQVGVRETRRITGEYELTLDDLIAPTAFPDVIALCGYPVDIHSPTGAGGGCTDEFPTANAYEIPYRSLVPVGLDNLLVAGRCISATHEALSAVRVMPPCFAMGQAAGVAAALCAERGTAPRRVDVNELQSELLKQNAYLGARFAAV</sequence>
<dbReference type="GO" id="GO:0046872">
    <property type="term" value="F:metal ion binding"/>
    <property type="evidence" value="ECO:0007669"/>
    <property type="project" value="UniProtKB-KW"/>
</dbReference>
<evidence type="ECO:0000256" key="5">
    <source>
        <dbReference type="ARBA" id="ARBA00023014"/>
    </source>
</evidence>
<dbReference type="InterPro" id="IPR036188">
    <property type="entry name" value="FAD/NAD-bd_sf"/>
</dbReference>
<proteinExistence type="predicted"/>
<keyword evidence="3" id="KW-0560">Oxidoreductase</keyword>
<keyword evidence="7" id="KW-1185">Reference proteome</keyword>
<evidence type="ECO:0000256" key="4">
    <source>
        <dbReference type="ARBA" id="ARBA00023004"/>
    </source>
</evidence>
<dbReference type="Proteomes" id="UP000307943">
    <property type="component" value="Unassembled WGS sequence"/>
</dbReference>
<protein>
    <submittedName>
        <fullName evidence="6">FAD-dependent oxidoreductase</fullName>
    </submittedName>
</protein>